<dbReference type="EMBL" id="JBDFQZ010000003">
    <property type="protein sequence ID" value="KAK9742425.1"/>
    <property type="molecule type" value="Genomic_DNA"/>
</dbReference>
<accession>A0AAW1M4P4</accession>
<comment type="caution">
    <text evidence="11">The sequence shown here is derived from an EMBL/GenBank/DDBJ whole genome shotgun (WGS) entry which is preliminary data.</text>
</comment>
<dbReference type="InterPro" id="IPR013087">
    <property type="entry name" value="Znf_C2H2_type"/>
</dbReference>
<evidence type="ECO:0000256" key="4">
    <source>
        <dbReference type="ARBA" id="ARBA00022833"/>
    </source>
</evidence>
<evidence type="ECO:0000256" key="1">
    <source>
        <dbReference type="ARBA" id="ARBA00004123"/>
    </source>
</evidence>
<keyword evidence="7" id="KW-0539">Nucleus</keyword>
<dbReference type="InterPro" id="IPR036236">
    <property type="entry name" value="Znf_C2H2_sf"/>
</dbReference>
<dbReference type="SUPFAM" id="SSF57667">
    <property type="entry name" value="beta-beta-alpha zinc fingers"/>
    <property type="match status" value="1"/>
</dbReference>
<keyword evidence="2" id="KW-0479">Metal-binding</keyword>
<evidence type="ECO:0000313" key="11">
    <source>
        <dbReference type="EMBL" id="KAK9742425.1"/>
    </source>
</evidence>
<organism evidence="11 12">
    <name type="scientific">Saponaria officinalis</name>
    <name type="common">Common soapwort</name>
    <name type="synonym">Lychnis saponaria</name>
    <dbReference type="NCBI Taxonomy" id="3572"/>
    <lineage>
        <taxon>Eukaryota</taxon>
        <taxon>Viridiplantae</taxon>
        <taxon>Streptophyta</taxon>
        <taxon>Embryophyta</taxon>
        <taxon>Tracheophyta</taxon>
        <taxon>Spermatophyta</taxon>
        <taxon>Magnoliopsida</taxon>
        <taxon>eudicotyledons</taxon>
        <taxon>Gunneridae</taxon>
        <taxon>Pentapetalae</taxon>
        <taxon>Caryophyllales</taxon>
        <taxon>Caryophyllaceae</taxon>
        <taxon>Caryophylleae</taxon>
        <taxon>Saponaria</taxon>
    </lineage>
</organism>
<evidence type="ECO:0000256" key="3">
    <source>
        <dbReference type="ARBA" id="ARBA00022771"/>
    </source>
</evidence>
<dbReference type="Gene3D" id="3.30.160.60">
    <property type="entry name" value="Classic Zinc Finger"/>
    <property type="match status" value="1"/>
</dbReference>
<dbReference type="AlphaFoldDB" id="A0AAW1M4P4"/>
<sequence>MDESKCLMLLKKNHMNLIRDNHHPSTTKPMKKHVGYFDTARRGTHIDGGDGGGGGGAGGCIWPPRSYACSFCKRLFKSAQALGGHMNVHRRDRALLKQAIFSNNNNNNNNNDKDNNMKLNNYRNNSSNNNSNNNRHDYYSHIVPKKSYVPHITSSNNVISSNFSQGNNNRNYYVRKFDQNVKEENFQTERKDDYLSYKKCKKNGGYVALLPLFLDGTIKNSNGKNDVGVPRIFGLNGSKSMDDLDLELRLGNLA</sequence>
<dbReference type="PANTHER" id="PTHR45801">
    <property type="entry name" value="OS07G0101800 PROTEIN"/>
    <property type="match status" value="1"/>
</dbReference>
<feature type="domain" description="C2H2-type" evidence="10">
    <location>
        <begin position="67"/>
        <end position="94"/>
    </location>
</feature>
<dbReference type="InterPro" id="IPR052426">
    <property type="entry name" value="Plant_dev_regulator"/>
</dbReference>
<evidence type="ECO:0000256" key="5">
    <source>
        <dbReference type="ARBA" id="ARBA00023015"/>
    </source>
</evidence>
<name>A0AAW1M4P4_SAPOF</name>
<evidence type="ECO:0000256" key="6">
    <source>
        <dbReference type="ARBA" id="ARBA00023163"/>
    </source>
</evidence>
<evidence type="ECO:0000313" key="12">
    <source>
        <dbReference type="Proteomes" id="UP001443914"/>
    </source>
</evidence>
<evidence type="ECO:0000259" key="10">
    <source>
        <dbReference type="PROSITE" id="PS50157"/>
    </source>
</evidence>
<keyword evidence="4" id="KW-0862">Zinc</keyword>
<dbReference type="GO" id="GO:0008270">
    <property type="term" value="F:zinc ion binding"/>
    <property type="evidence" value="ECO:0007669"/>
    <property type="project" value="UniProtKB-KW"/>
</dbReference>
<dbReference type="Proteomes" id="UP001443914">
    <property type="component" value="Unassembled WGS sequence"/>
</dbReference>
<protein>
    <recommendedName>
        <fullName evidence="10">C2H2-type domain-containing protein</fullName>
    </recommendedName>
</protein>
<feature type="compositionally biased region" description="Low complexity" evidence="9">
    <location>
        <begin position="117"/>
        <end position="133"/>
    </location>
</feature>
<comment type="subcellular location">
    <subcellularLocation>
        <location evidence="1">Nucleus</location>
    </subcellularLocation>
</comment>
<keyword evidence="3 8" id="KW-0863">Zinc-finger</keyword>
<keyword evidence="5" id="KW-0805">Transcription regulation</keyword>
<dbReference type="PANTHER" id="PTHR45801:SF5">
    <property type="entry name" value="OS05G0286100 PROTEIN"/>
    <property type="match status" value="1"/>
</dbReference>
<evidence type="ECO:0000256" key="8">
    <source>
        <dbReference type="PROSITE-ProRule" id="PRU00042"/>
    </source>
</evidence>
<keyword evidence="6" id="KW-0804">Transcription</keyword>
<reference evidence="11" key="1">
    <citation type="submission" date="2024-03" db="EMBL/GenBank/DDBJ databases">
        <title>WGS assembly of Saponaria officinalis var. Norfolk2.</title>
        <authorList>
            <person name="Jenkins J."/>
            <person name="Shu S."/>
            <person name="Grimwood J."/>
            <person name="Barry K."/>
            <person name="Goodstein D."/>
            <person name="Schmutz J."/>
            <person name="Leebens-Mack J."/>
            <person name="Osbourn A."/>
        </authorList>
    </citation>
    <scope>NUCLEOTIDE SEQUENCE [LARGE SCALE GENOMIC DNA]</scope>
    <source>
        <strain evidence="11">JIC</strain>
    </source>
</reference>
<dbReference type="PROSITE" id="PS00028">
    <property type="entry name" value="ZINC_FINGER_C2H2_1"/>
    <property type="match status" value="1"/>
</dbReference>
<evidence type="ECO:0000256" key="2">
    <source>
        <dbReference type="ARBA" id="ARBA00022723"/>
    </source>
</evidence>
<evidence type="ECO:0000256" key="9">
    <source>
        <dbReference type="SAM" id="MobiDB-lite"/>
    </source>
</evidence>
<keyword evidence="12" id="KW-1185">Reference proteome</keyword>
<feature type="region of interest" description="Disordered" evidence="9">
    <location>
        <begin position="101"/>
        <end position="134"/>
    </location>
</feature>
<dbReference type="Pfam" id="PF13912">
    <property type="entry name" value="zf-C2H2_6"/>
    <property type="match status" value="1"/>
</dbReference>
<gene>
    <name evidence="11" type="ORF">RND81_03G172000</name>
</gene>
<dbReference type="PROSITE" id="PS50157">
    <property type="entry name" value="ZINC_FINGER_C2H2_2"/>
    <property type="match status" value="1"/>
</dbReference>
<dbReference type="GO" id="GO:0005634">
    <property type="term" value="C:nucleus"/>
    <property type="evidence" value="ECO:0007669"/>
    <property type="project" value="UniProtKB-SubCell"/>
</dbReference>
<evidence type="ECO:0000256" key="7">
    <source>
        <dbReference type="ARBA" id="ARBA00023242"/>
    </source>
</evidence>
<proteinExistence type="predicted"/>